<dbReference type="EnsemblBacteria" id="ABL71122">
    <property type="protein sequence ID" value="ABL71122"/>
    <property type="gene ID" value="Pden_3039"/>
</dbReference>
<proteinExistence type="predicted"/>
<dbReference type="HOGENOM" id="CLU_052809_0_0_5"/>
<dbReference type="EMBL" id="CP000490">
    <property type="protein sequence ID" value="ABL71122.1"/>
    <property type="molecule type" value="Genomic_DNA"/>
</dbReference>
<dbReference type="Proteomes" id="UP000000361">
    <property type="component" value="Chromosome 2"/>
</dbReference>
<dbReference type="OrthoDB" id="9808492at2"/>
<dbReference type="AlphaFoldDB" id="A1B6H8"/>
<dbReference type="KEGG" id="pde:Pden_3039"/>
<evidence type="ECO:0000313" key="2">
    <source>
        <dbReference type="Proteomes" id="UP000000361"/>
    </source>
</evidence>
<sequence>MTSYWNGRQARPDNLRLLTHEGAWKAWADAEEPMPADPEHRLRGCRSIVTQALQDVLHSTNVIILLGSGASFCARNTTGPNAPGMRDLWVGVRAACEAHRAGEFDAVVRALVGTAPGVDPDGNPKTGNIERLLSLCKMRLELLSVKEETLKNARSLVDDPGPEEAAAVAEMESLSAFVSLAEEAVLTKVGFVNATTELSAHTELLTKFGRRSADKPRVKIFTTNYDLCIEEAALRLNAVLVDGFSHSARQRYNRDNFDHDIVRRRNGTARADFVDGVFQLYKLHGSVDWRRVGDHVFRSLDMDFEHGAPVLIYPRSTKYQEAFDSPYLDMFAALQAGLREPDTTLIIAKTPPHRTALLRKSADDRTSPFPGHTYPAATVIGIPSAVKRLRTAARIWTSATWRSKSRDISRWPSSFTQFIFVSTLLRR</sequence>
<dbReference type="STRING" id="318586.Pden_3039"/>
<protein>
    <submittedName>
        <fullName evidence="1">Uncharacterized protein</fullName>
    </submittedName>
</protein>
<dbReference type="Pfam" id="PF13289">
    <property type="entry name" value="SIR2_2"/>
    <property type="match status" value="1"/>
</dbReference>
<name>A1B6H8_PARDP</name>
<gene>
    <name evidence="1" type="ordered locus">Pden_3039</name>
</gene>
<accession>A1B6H8</accession>
<reference evidence="2" key="1">
    <citation type="submission" date="2006-12" db="EMBL/GenBank/DDBJ databases">
        <title>Complete sequence of chromosome 2 of Paracoccus denitrificans PD1222.</title>
        <authorList>
            <person name="Copeland A."/>
            <person name="Lucas S."/>
            <person name="Lapidus A."/>
            <person name="Barry K."/>
            <person name="Detter J.C."/>
            <person name="Glavina del Rio T."/>
            <person name="Hammon N."/>
            <person name="Israni S."/>
            <person name="Dalin E."/>
            <person name="Tice H."/>
            <person name="Pitluck S."/>
            <person name="Munk A.C."/>
            <person name="Brettin T."/>
            <person name="Bruce D."/>
            <person name="Han C."/>
            <person name="Tapia R."/>
            <person name="Gilna P."/>
            <person name="Schmutz J."/>
            <person name="Larimer F."/>
            <person name="Land M."/>
            <person name="Hauser L."/>
            <person name="Kyrpides N."/>
            <person name="Lykidis A."/>
            <person name="Spiro S."/>
            <person name="Richardson D.J."/>
            <person name="Moir J.W.B."/>
            <person name="Ferguson S.J."/>
            <person name="van Spanning R.J.M."/>
            <person name="Richardson P."/>
        </authorList>
    </citation>
    <scope>NUCLEOTIDE SEQUENCE [LARGE SCALE GENOMIC DNA]</scope>
    <source>
        <strain evidence="2">Pd 1222</strain>
    </source>
</reference>
<organism evidence="1 2">
    <name type="scientific">Paracoccus denitrificans (strain Pd 1222)</name>
    <dbReference type="NCBI Taxonomy" id="318586"/>
    <lineage>
        <taxon>Bacteria</taxon>
        <taxon>Pseudomonadati</taxon>
        <taxon>Pseudomonadota</taxon>
        <taxon>Alphaproteobacteria</taxon>
        <taxon>Rhodobacterales</taxon>
        <taxon>Paracoccaceae</taxon>
        <taxon>Paracoccus</taxon>
    </lineage>
</organism>
<evidence type="ECO:0000313" key="1">
    <source>
        <dbReference type="EMBL" id="ABL71122.1"/>
    </source>
</evidence>
<keyword evidence="2" id="KW-1185">Reference proteome</keyword>
<dbReference type="eggNOG" id="ENOG502Z924">
    <property type="taxonomic scope" value="Bacteria"/>
</dbReference>